<proteinExistence type="predicted"/>
<dbReference type="GO" id="GO:0030246">
    <property type="term" value="F:carbohydrate binding"/>
    <property type="evidence" value="ECO:0007669"/>
    <property type="project" value="UniProtKB-KW"/>
</dbReference>
<dbReference type="PANTHER" id="PTHR46746:SF9">
    <property type="entry name" value="CD209 ANTIGEN-LIKE PROTEIN C-LIKE"/>
    <property type="match status" value="1"/>
</dbReference>
<comment type="caution">
    <text evidence="5">The sequence shown here is derived from an EMBL/GenBank/DDBJ whole genome shotgun (WGS) entry which is preliminary data.</text>
</comment>
<accession>A0A210QXM7</accession>
<feature type="signal peptide" evidence="3">
    <location>
        <begin position="1"/>
        <end position="19"/>
    </location>
</feature>
<gene>
    <name evidence="5" type="ORF">KP79_PYT22942</name>
</gene>
<evidence type="ECO:0000256" key="1">
    <source>
        <dbReference type="ARBA" id="ARBA00022734"/>
    </source>
</evidence>
<dbReference type="InterPro" id="IPR001304">
    <property type="entry name" value="C-type_lectin-like"/>
</dbReference>
<feature type="domain" description="C-type lectin" evidence="4">
    <location>
        <begin position="128"/>
        <end position="162"/>
    </location>
</feature>
<dbReference type="Gene3D" id="3.10.100.10">
    <property type="entry name" value="Mannose-Binding Protein A, subunit A"/>
    <property type="match status" value="1"/>
</dbReference>
<dbReference type="InterPro" id="IPR016186">
    <property type="entry name" value="C-type_lectin-like/link_sf"/>
</dbReference>
<dbReference type="SUPFAM" id="SSF56436">
    <property type="entry name" value="C-type lectin-like"/>
    <property type="match status" value="1"/>
</dbReference>
<keyword evidence="2" id="KW-1015">Disulfide bond</keyword>
<dbReference type="AlphaFoldDB" id="A0A210QXM7"/>
<keyword evidence="3" id="KW-0732">Signal</keyword>
<keyword evidence="1 5" id="KW-0430">Lectin</keyword>
<dbReference type="InterPro" id="IPR016187">
    <property type="entry name" value="CTDL_fold"/>
</dbReference>
<dbReference type="PANTHER" id="PTHR46746">
    <property type="entry name" value="KILLER CELL LECTIN-LIKE RECEPTOR SUBFAMILY F MEMBER 2"/>
    <property type="match status" value="1"/>
</dbReference>
<evidence type="ECO:0000313" key="6">
    <source>
        <dbReference type="Proteomes" id="UP000242188"/>
    </source>
</evidence>
<sequence length="168" mass="19893">MKCVVLMLIVLLQVDASYQQNILPEHKRRHCNALQTSDIMEHALPEIRRILQTEAEKNRRLLQTEAENNRRLLQTEAENNRLLLQTEAENNRRLHEEHVSTLRGVILLRCDPGWLYNANHCYLFSQSRKTWQEAIEKCQDMNAYLADIQSDEENRFVKMELSRRHEGA</sequence>
<reference evidence="5 6" key="1">
    <citation type="journal article" date="2017" name="Nat. Ecol. Evol.">
        <title>Scallop genome provides insights into evolution of bilaterian karyotype and development.</title>
        <authorList>
            <person name="Wang S."/>
            <person name="Zhang J."/>
            <person name="Jiao W."/>
            <person name="Li J."/>
            <person name="Xun X."/>
            <person name="Sun Y."/>
            <person name="Guo X."/>
            <person name="Huan P."/>
            <person name="Dong B."/>
            <person name="Zhang L."/>
            <person name="Hu X."/>
            <person name="Sun X."/>
            <person name="Wang J."/>
            <person name="Zhao C."/>
            <person name="Wang Y."/>
            <person name="Wang D."/>
            <person name="Huang X."/>
            <person name="Wang R."/>
            <person name="Lv J."/>
            <person name="Li Y."/>
            <person name="Zhang Z."/>
            <person name="Liu B."/>
            <person name="Lu W."/>
            <person name="Hui Y."/>
            <person name="Liang J."/>
            <person name="Zhou Z."/>
            <person name="Hou R."/>
            <person name="Li X."/>
            <person name="Liu Y."/>
            <person name="Li H."/>
            <person name="Ning X."/>
            <person name="Lin Y."/>
            <person name="Zhao L."/>
            <person name="Xing Q."/>
            <person name="Dou J."/>
            <person name="Li Y."/>
            <person name="Mao J."/>
            <person name="Guo H."/>
            <person name="Dou H."/>
            <person name="Li T."/>
            <person name="Mu C."/>
            <person name="Jiang W."/>
            <person name="Fu Q."/>
            <person name="Fu X."/>
            <person name="Miao Y."/>
            <person name="Liu J."/>
            <person name="Yu Q."/>
            <person name="Li R."/>
            <person name="Liao H."/>
            <person name="Li X."/>
            <person name="Kong Y."/>
            <person name="Jiang Z."/>
            <person name="Chourrout D."/>
            <person name="Li R."/>
            <person name="Bao Z."/>
        </authorList>
    </citation>
    <scope>NUCLEOTIDE SEQUENCE [LARGE SCALE GENOMIC DNA]</scope>
    <source>
        <strain evidence="5 6">PY_sf001</strain>
    </source>
</reference>
<evidence type="ECO:0000256" key="3">
    <source>
        <dbReference type="SAM" id="SignalP"/>
    </source>
</evidence>
<dbReference type="Pfam" id="PF00059">
    <property type="entry name" value="Lectin_C"/>
    <property type="match status" value="1"/>
</dbReference>
<evidence type="ECO:0000259" key="4">
    <source>
        <dbReference type="Pfam" id="PF00059"/>
    </source>
</evidence>
<organism evidence="5 6">
    <name type="scientific">Mizuhopecten yessoensis</name>
    <name type="common">Japanese scallop</name>
    <name type="synonym">Patinopecten yessoensis</name>
    <dbReference type="NCBI Taxonomy" id="6573"/>
    <lineage>
        <taxon>Eukaryota</taxon>
        <taxon>Metazoa</taxon>
        <taxon>Spiralia</taxon>
        <taxon>Lophotrochozoa</taxon>
        <taxon>Mollusca</taxon>
        <taxon>Bivalvia</taxon>
        <taxon>Autobranchia</taxon>
        <taxon>Pteriomorphia</taxon>
        <taxon>Pectinida</taxon>
        <taxon>Pectinoidea</taxon>
        <taxon>Pectinidae</taxon>
        <taxon>Mizuhopecten</taxon>
    </lineage>
</organism>
<dbReference type="OrthoDB" id="6285913at2759"/>
<keyword evidence="6" id="KW-1185">Reference proteome</keyword>
<dbReference type="Proteomes" id="UP000242188">
    <property type="component" value="Unassembled WGS sequence"/>
</dbReference>
<dbReference type="InterPro" id="IPR051379">
    <property type="entry name" value="C-type_Lectin_Receptor_IMM"/>
</dbReference>
<dbReference type="EMBL" id="NEDP02001340">
    <property type="protein sequence ID" value="OWF53475.1"/>
    <property type="molecule type" value="Genomic_DNA"/>
</dbReference>
<evidence type="ECO:0000313" key="5">
    <source>
        <dbReference type="EMBL" id="OWF53475.1"/>
    </source>
</evidence>
<evidence type="ECO:0000256" key="2">
    <source>
        <dbReference type="ARBA" id="ARBA00023157"/>
    </source>
</evidence>
<protein>
    <submittedName>
        <fullName evidence="5">C-type lectin domain family 4 member M</fullName>
    </submittedName>
</protein>
<name>A0A210QXM7_MIZYE</name>
<feature type="chain" id="PRO_5012984731" evidence="3">
    <location>
        <begin position="20"/>
        <end position="168"/>
    </location>
</feature>